<dbReference type="GO" id="GO:0005666">
    <property type="term" value="C:RNA polymerase III complex"/>
    <property type="evidence" value="ECO:0007669"/>
    <property type="project" value="TreeGrafter"/>
</dbReference>
<dbReference type="PANTHER" id="PTHR12709">
    <property type="entry name" value="DNA-DIRECTED RNA POLYMERASE II, III"/>
    <property type="match status" value="1"/>
</dbReference>
<name>A0A183SX42_SCHSO</name>
<evidence type="ECO:0000313" key="4">
    <source>
        <dbReference type="WBParaSite" id="SSLN_0000912701-mRNA-1"/>
    </source>
</evidence>
<sequence length="122" mass="13812">LYKVGLCISLWDIVSIGDKFISHDTGAYNIAVTFRMICFRPTVDEIITGSVKNCSRDANIFYSDHSEVTMNNNRGFGNMRTRVNQRNCGLKKMTQLGKFRNGFFQRQPSLSLSLSLSLFLSS</sequence>
<accession>A0A183SX42</accession>
<dbReference type="Gene3D" id="3.30.1490.120">
    <property type="entry name" value="RNA polymerase Rpb7-like, N-terminal domain"/>
    <property type="match status" value="1"/>
</dbReference>
<protein>
    <submittedName>
        <fullName evidence="4">Orn_DAP_Arg_deC domain-containing protein</fullName>
    </submittedName>
</protein>
<evidence type="ECO:0000256" key="1">
    <source>
        <dbReference type="ARBA" id="ARBA00004123"/>
    </source>
</evidence>
<dbReference type="AlphaFoldDB" id="A0A183SX42"/>
<dbReference type="InterPro" id="IPR045113">
    <property type="entry name" value="Rpb7-like"/>
</dbReference>
<comment type="subcellular location">
    <subcellularLocation>
        <location evidence="1">Nucleus</location>
    </subcellularLocation>
</comment>
<keyword evidence="2" id="KW-0240">DNA-directed RNA polymerase</keyword>
<reference evidence="4" key="1">
    <citation type="submission" date="2016-06" db="UniProtKB">
        <authorList>
            <consortium name="WormBaseParasite"/>
        </authorList>
    </citation>
    <scope>IDENTIFICATION</scope>
</reference>
<dbReference type="PANTHER" id="PTHR12709:SF1">
    <property type="entry name" value="DNA-DIRECTED RNA POLYMERASE III SUBUNIT RPC8"/>
    <property type="match status" value="1"/>
</dbReference>
<evidence type="ECO:0000256" key="3">
    <source>
        <dbReference type="ARBA" id="ARBA00023163"/>
    </source>
</evidence>
<dbReference type="GO" id="GO:0006384">
    <property type="term" value="P:transcription initiation at RNA polymerase III promoter"/>
    <property type="evidence" value="ECO:0007669"/>
    <property type="project" value="TreeGrafter"/>
</dbReference>
<dbReference type="WBParaSite" id="SSLN_0000912701-mRNA-1">
    <property type="protein sequence ID" value="SSLN_0000912701-mRNA-1"/>
    <property type="gene ID" value="SSLN_0000912701"/>
</dbReference>
<dbReference type="SUPFAM" id="SSF88798">
    <property type="entry name" value="N-terminal, heterodimerisation domain of RBP7 (RpoE)"/>
    <property type="match status" value="1"/>
</dbReference>
<evidence type="ECO:0000256" key="2">
    <source>
        <dbReference type="ARBA" id="ARBA00022478"/>
    </source>
</evidence>
<dbReference type="InterPro" id="IPR036898">
    <property type="entry name" value="RNA_pol_Rpb7-like_N_sf"/>
</dbReference>
<proteinExistence type="predicted"/>
<keyword evidence="3" id="KW-0804">Transcription</keyword>
<organism evidence="4">
    <name type="scientific">Schistocephalus solidus</name>
    <name type="common">Tapeworm</name>
    <dbReference type="NCBI Taxonomy" id="70667"/>
    <lineage>
        <taxon>Eukaryota</taxon>
        <taxon>Metazoa</taxon>
        <taxon>Spiralia</taxon>
        <taxon>Lophotrochozoa</taxon>
        <taxon>Platyhelminthes</taxon>
        <taxon>Cestoda</taxon>
        <taxon>Eucestoda</taxon>
        <taxon>Diphyllobothriidea</taxon>
        <taxon>Diphyllobothriidae</taxon>
        <taxon>Schistocephalus</taxon>
    </lineage>
</organism>